<dbReference type="GO" id="GO:0000270">
    <property type="term" value="P:peptidoglycan metabolic process"/>
    <property type="evidence" value="ECO:0007669"/>
    <property type="project" value="TreeGrafter"/>
</dbReference>
<name>A3K612_SAGS3</name>
<keyword evidence="5" id="KW-1185">Reference proteome</keyword>
<dbReference type="AlphaFoldDB" id="A3K612"/>
<dbReference type="InterPro" id="IPR012338">
    <property type="entry name" value="Beta-lactam/transpept-like"/>
</dbReference>
<sequence length="500" mass="53569">MTTGVSRRSFLFGAGALALSAGGALAGPPEVSLRPVARGEDLRLRNLPSIDELIARARLDGTVGFCVSDAATGEVLESHDPDQGLPPASVAKALTSGYALAQLGPDHRFETRVMVTGAVRDGVVQGDVILAGGGDPSLETDDLATLAQRLKASGVTGATGGFRVWGGALPYQHDIDTAQPDHVGYNPSVSGLCLNFNRVHFEWRRAGGDYEVTMDARSGAHRPEVRMARMAVEARSVPVYTYSDANGQDAWTVAKGALGSGGARWLPVRKPELYAGEVFQSFARAQGIKLGAPQVIETLPEGAEPVARIESGLLTDILHDMMKYSTNLTAEVVGLSASRVRLGRMPRDLRESAGALNDWAEESLGVPGIGLVDHSGLGDLSRVPAARMMEALVALHREKQLKPLMKPFLMRDAQRRVMDNHPISVHAKTGTLNFVSGLAGFADLPKGRELAFAIFTADLDRRAALTVEERERPEGASSWNVRAKMLQQALIERWGVLYEA</sequence>
<dbReference type="PROSITE" id="PS51318">
    <property type="entry name" value="TAT"/>
    <property type="match status" value="1"/>
</dbReference>
<dbReference type="EMBL" id="AAYA01000009">
    <property type="protein sequence ID" value="EBA07551.1"/>
    <property type="molecule type" value="Genomic_DNA"/>
</dbReference>
<protein>
    <submittedName>
        <fullName evidence="4">D-alanyl-D-alanine carboxypeptidase/D-alanyl-D-alanine-endopeptidase</fullName>
    </submittedName>
</protein>
<evidence type="ECO:0000313" key="4">
    <source>
        <dbReference type="EMBL" id="EBA07551.1"/>
    </source>
</evidence>
<dbReference type="RefSeq" id="WP_005860658.1">
    <property type="nucleotide sequence ID" value="NZ_AAYA01000009.1"/>
</dbReference>
<dbReference type="eggNOG" id="COG2027">
    <property type="taxonomic scope" value="Bacteria"/>
</dbReference>
<dbReference type="InterPro" id="IPR000667">
    <property type="entry name" value="Peptidase_S13"/>
</dbReference>
<keyword evidence="4" id="KW-0645">Protease</keyword>
<dbReference type="PANTHER" id="PTHR30023">
    <property type="entry name" value="D-ALANYL-D-ALANINE CARBOXYPEPTIDASE"/>
    <property type="match status" value="1"/>
</dbReference>
<dbReference type="GO" id="GO:0006508">
    <property type="term" value="P:proteolysis"/>
    <property type="evidence" value="ECO:0007669"/>
    <property type="project" value="InterPro"/>
</dbReference>
<reference evidence="4 5" key="1">
    <citation type="submission" date="2006-06" db="EMBL/GenBank/DDBJ databases">
        <authorList>
            <person name="Moran M.A."/>
            <person name="Ferriera S."/>
            <person name="Johnson J."/>
            <person name="Kravitz S."/>
            <person name="Beeson K."/>
            <person name="Sutton G."/>
            <person name="Rogers Y.-H."/>
            <person name="Friedman R."/>
            <person name="Frazier M."/>
            <person name="Venter J.C."/>
        </authorList>
    </citation>
    <scope>NUCLEOTIDE SEQUENCE [LARGE SCALE GENOMIC DNA]</scope>
    <source>
        <strain evidence="4 5">E-37</strain>
    </source>
</reference>
<organism evidence="4 5">
    <name type="scientific">Sagittula stellata (strain ATCC 700073 / DSM 11524 / E-37)</name>
    <dbReference type="NCBI Taxonomy" id="388399"/>
    <lineage>
        <taxon>Bacteria</taxon>
        <taxon>Pseudomonadati</taxon>
        <taxon>Pseudomonadota</taxon>
        <taxon>Alphaproteobacteria</taxon>
        <taxon>Rhodobacterales</taxon>
        <taxon>Roseobacteraceae</taxon>
        <taxon>Sagittula</taxon>
    </lineage>
</organism>
<dbReference type="OrthoDB" id="5372081at2"/>
<dbReference type="PRINTS" id="PR00922">
    <property type="entry name" value="DADACBPTASE3"/>
</dbReference>
<accession>A3K612</accession>
<dbReference type="SUPFAM" id="SSF56601">
    <property type="entry name" value="beta-lactamase/transpeptidase-like"/>
    <property type="match status" value="1"/>
</dbReference>
<dbReference type="PANTHER" id="PTHR30023:SF0">
    <property type="entry name" value="PENICILLIN-SENSITIVE CARBOXYPEPTIDASE A"/>
    <property type="match status" value="1"/>
</dbReference>
<dbReference type="Gene3D" id="3.40.710.10">
    <property type="entry name" value="DD-peptidase/beta-lactamase superfamily"/>
    <property type="match status" value="2"/>
</dbReference>
<evidence type="ECO:0000256" key="2">
    <source>
        <dbReference type="ARBA" id="ARBA00022801"/>
    </source>
</evidence>
<dbReference type="Proteomes" id="UP000005713">
    <property type="component" value="Unassembled WGS sequence"/>
</dbReference>
<dbReference type="GO" id="GO:0004185">
    <property type="term" value="F:serine-type carboxypeptidase activity"/>
    <property type="evidence" value="ECO:0007669"/>
    <property type="project" value="InterPro"/>
</dbReference>
<evidence type="ECO:0000256" key="3">
    <source>
        <dbReference type="SAM" id="SignalP"/>
    </source>
</evidence>
<dbReference type="InterPro" id="IPR006311">
    <property type="entry name" value="TAT_signal"/>
</dbReference>
<dbReference type="Pfam" id="PF02113">
    <property type="entry name" value="Peptidase_S13"/>
    <property type="match status" value="1"/>
</dbReference>
<comment type="similarity">
    <text evidence="1">Belongs to the peptidase S13 family.</text>
</comment>
<proteinExistence type="inferred from homology"/>
<keyword evidence="3" id="KW-0732">Signal</keyword>
<keyword evidence="2" id="KW-0378">Hydrolase</keyword>
<dbReference type="NCBIfam" id="TIGR00666">
    <property type="entry name" value="PBP4"/>
    <property type="match status" value="1"/>
</dbReference>
<evidence type="ECO:0000313" key="5">
    <source>
        <dbReference type="Proteomes" id="UP000005713"/>
    </source>
</evidence>
<keyword evidence="4" id="KW-0121">Carboxypeptidase</keyword>
<comment type="caution">
    <text evidence="4">The sequence shown here is derived from an EMBL/GenBank/DDBJ whole genome shotgun (WGS) entry which is preliminary data.</text>
</comment>
<feature type="signal peptide" evidence="3">
    <location>
        <begin position="1"/>
        <end position="26"/>
    </location>
</feature>
<feature type="chain" id="PRO_5002654901" evidence="3">
    <location>
        <begin position="27"/>
        <end position="500"/>
    </location>
</feature>
<evidence type="ECO:0000256" key="1">
    <source>
        <dbReference type="ARBA" id="ARBA00006096"/>
    </source>
</evidence>
<gene>
    <name evidence="4" type="ORF">SSE37_22170</name>
</gene>